<dbReference type="AlphaFoldDB" id="A0A238J6E0"/>
<proteinExistence type="predicted"/>
<dbReference type="GO" id="GO:0005886">
    <property type="term" value="C:plasma membrane"/>
    <property type="evidence" value="ECO:0007669"/>
    <property type="project" value="UniProtKB-SubCell"/>
</dbReference>
<dbReference type="InterPro" id="IPR003399">
    <property type="entry name" value="Mce/MlaD"/>
</dbReference>
<organism evidence="9 10">
    <name type="scientific">Boseongicola aestuarii</name>
    <dbReference type="NCBI Taxonomy" id="1470561"/>
    <lineage>
        <taxon>Bacteria</taxon>
        <taxon>Pseudomonadati</taxon>
        <taxon>Pseudomonadota</taxon>
        <taxon>Alphaproteobacteria</taxon>
        <taxon>Rhodobacterales</taxon>
        <taxon>Paracoccaceae</taxon>
        <taxon>Boseongicola</taxon>
    </lineage>
</organism>
<protein>
    <submittedName>
        <fullName evidence="9">Paraquat-inducible protein B</fullName>
    </submittedName>
</protein>
<dbReference type="RefSeq" id="WP_245813964.1">
    <property type="nucleotide sequence ID" value="NZ_FXXQ01000018.1"/>
</dbReference>
<keyword evidence="6 7" id="KW-0472">Membrane</keyword>
<dbReference type="InterPro" id="IPR051800">
    <property type="entry name" value="PqiA-PqiB_transport"/>
</dbReference>
<name>A0A238J6E0_9RHOB</name>
<evidence type="ECO:0000313" key="9">
    <source>
        <dbReference type="EMBL" id="SMX25520.1"/>
    </source>
</evidence>
<dbReference type="PANTHER" id="PTHR30462">
    <property type="entry name" value="INTERMEMBRANE TRANSPORT PROTEIN PQIB-RELATED"/>
    <property type="match status" value="1"/>
</dbReference>
<keyword evidence="5 7" id="KW-1133">Transmembrane helix</keyword>
<evidence type="ECO:0000256" key="4">
    <source>
        <dbReference type="ARBA" id="ARBA00022692"/>
    </source>
</evidence>
<feature type="domain" description="Mce/MlaD" evidence="8">
    <location>
        <begin position="163"/>
        <end position="222"/>
    </location>
</feature>
<evidence type="ECO:0000256" key="5">
    <source>
        <dbReference type="ARBA" id="ARBA00022989"/>
    </source>
</evidence>
<dbReference type="Proteomes" id="UP000201838">
    <property type="component" value="Unassembled WGS sequence"/>
</dbReference>
<evidence type="ECO:0000256" key="7">
    <source>
        <dbReference type="SAM" id="Phobius"/>
    </source>
</evidence>
<reference evidence="9 10" key="1">
    <citation type="submission" date="2017-05" db="EMBL/GenBank/DDBJ databases">
        <authorList>
            <person name="Song R."/>
            <person name="Chenine A.L."/>
            <person name="Ruprecht R.M."/>
        </authorList>
    </citation>
    <scope>NUCLEOTIDE SEQUENCE [LARGE SCALE GENOMIC DNA]</scope>
    <source>
        <strain evidence="9 10">CECT 8489</strain>
    </source>
</reference>
<keyword evidence="4 7" id="KW-0812">Transmembrane</keyword>
<accession>A0A238J6E0</accession>
<evidence type="ECO:0000313" key="10">
    <source>
        <dbReference type="Proteomes" id="UP000201838"/>
    </source>
</evidence>
<sequence length="700" mass="72961">MSDQPPEIPVRTVRASIFERASVVWLVPMATLLVALGVAWQSYSDRGPVIEIAFSSAAGMSPGETVLRYRDVDVGLVEDVSFTDDLSQVLASVRLEKSIADFVDEGSKFWIVRPEVSARGVSGLDTVLSGIYIEGTWDSVPDGLAVRHAALSEPPLAAGDEQGLRIVLNASPGAALSEGAPILYKGIEVGRIGKPGLSEDGVNAQANAIIFEPYDRIVTSATRFWDTSGFTFSIGAGGAELDFTSLASLIGGGVTFETIVSGGRPAADGAQFGLFADEGRARASLFETSDETELNLTVVFRENFSGLVVGAPVELDGVRIGEVSSIRGLVDEDRFGDDGVRLLTTLALVPSRLSLDLSTFDDPLDYFVQRVDAGLRARLATATILTGGLKVEMIDVPDAPIELMDMAGDPYPILPSTQSEISDVSATAEGVFQRINALPIEELLVSAIAFLDAAENLVGAEDTRAVPGDVRGLIGDVRGLVSAPAMQGLPGEVSALVGELQGVAEDMRAVTAALDEADLVARLQGAIDAAAAAATGVETSVAGVPELVTSVTNLSDRAASIPLEDMIEQASATLASAEALFVSEDTQALPGALGTALGEVEAALRELREGGAVRSLNQTLASAETAAAAVETAVAGLPSLAARIEELVAQAEETLAGLDQNSDFSREARAALRDVSDAAKAFESLSRALERRPNSVILGR</sequence>
<dbReference type="Pfam" id="PF02470">
    <property type="entry name" value="MlaD"/>
    <property type="match status" value="2"/>
</dbReference>
<feature type="transmembrane region" description="Helical" evidence="7">
    <location>
        <begin position="21"/>
        <end position="40"/>
    </location>
</feature>
<keyword evidence="3" id="KW-0997">Cell inner membrane</keyword>
<keyword evidence="2" id="KW-1003">Cell membrane</keyword>
<feature type="domain" description="Mce/MlaD" evidence="8">
    <location>
        <begin position="47"/>
        <end position="117"/>
    </location>
</feature>
<keyword evidence="10" id="KW-1185">Reference proteome</keyword>
<evidence type="ECO:0000256" key="3">
    <source>
        <dbReference type="ARBA" id="ARBA00022519"/>
    </source>
</evidence>
<evidence type="ECO:0000256" key="1">
    <source>
        <dbReference type="ARBA" id="ARBA00004533"/>
    </source>
</evidence>
<evidence type="ECO:0000256" key="6">
    <source>
        <dbReference type="ARBA" id="ARBA00023136"/>
    </source>
</evidence>
<dbReference type="PANTHER" id="PTHR30462:SF2">
    <property type="entry name" value="INTERMEMBRANE TRANSPORT PROTEIN PQIB"/>
    <property type="match status" value="1"/>
</dbReference>
<evidence type="ECO:0000256" key="2">
    <source>
        <dbReference type="ARBA" id="ARBA00022475"/>
    </source>
</evidence>
<evidence type="ECO:0000259" key="8">
    <source>
        <dbReference type="Pfam" id="PF02470"/>
    </source>
</evidence>
<comment type="subcellular location">
    <subcellularLocation>
        <location evidence="1">Cell inner membrane</location>
    </subcellularLocation>
</comment>
<dbReference type="EMBL" id="FXXQ01000018">
    <property type="protein sequence ID" value="SMX25520.1"/>
    <property type="molecule type" value="Genomic_DNA"/>
</dbReference>
<gene>
    <name evidence="9" type="primary">pqiB</name>
    <name evidence="9" type="ORF">BOA8489_03664</name>
</gene>